<comment type="caution">
    <text evidence="2">The sequence shown here is derived from an EMBL/GenBank/DDBJ whole genome shotgun (WGS) entry which is preliminary data.</text>
</comment>
<evidence type="ECO:0000313" key="2">
    <source>
        <dbReference type="EMBL" id="KAH7298144.1"/>
    </source>
</evidence>
<keyword evidence="1" id="KW-0472">Membrane</keyword>
<feature type="transmembrane region" description="Helical" evidence="1">
    <location>
        <begin position="42"/>
        <end position="58"/>
    </location>
</feature>
<dbReference type="AlphaFoldDB" id="A0A8T2RQT1"/>
<sequence length="111" mass="12793">MVISCMNDLEGIHVFKPLFDYYGVITAPIFVWWVGLKFSNELKLSLTLILVAFLWVGWGEGSFQLRKETNWTCYYTRFTRLDEDMSKCLGTLSGEIICSRLSGYTVAWSTL</sequence>
<dbReference type="EMBL" id="CM035430">
    <property type="protein sequence ID" value="KAH7298144.1"/>
    <property type="molecule type" value="Genomic_DNA"/>
</dbReference>
<accession>A0A8T2RQT1</accession>
<feature type="transmembrane region" description="Helical" evidence="1">
    <location>
        <begin position="18"/>
        <end position="36"/>
    </location>
</feature>
<name>A0A8T2RQT1_CERRI</name>
<evidence type="ECO:0000256" key="1">
    <source>
        <dbReference type="SAM" id="Phobius"/>
    </source>
</evidence>
<gene>
    <name evidence="2" type="ORF">KP509_25G028600</name>
</gene>
<protein>
    <submittedName>
        <fullName evidence="2">Uncharacterized protein</fullName>
    </submittedName>
</protein>
<reference evidence="2" key="1">
    <citation type="submission" date="2021-08" db="EMBL/GenBank/DDBJ databases">
        <title>WGS assembly of Ceratopteris richardii.</title>
        <authorList>
            <person name="Marchant D.B."/>
            <person name="Chen G."/>
            <person name="Jenkins J."/>
            <person name="Shu S."/>
            <person name="Leebens-Mack J."/>
            <person name="Grimwood J."/>
            <person name="Schmutz J."/>
            <person name="Soltis P."/>
            <person name="Soltis D."/>
            <person name="Chen Z.-H."/>
        </authorList>
    </citation>
    <scope>NUCLEOTIDE SEQUENCE</scope>
    <source>
        <strain evidence="2">Whitten #5841</strain>
        <tissue evidence="2">Leaf</tissue>
    </source>
</reference>
<evidence type="ECO:0000313" key="3">
    <source>
        <dbReference type="Proteomes" id="UP000825935"/>
    </source>
</evidence>
<keyword evidence="1" id="KW-0812">Transmembrane</keyword>
<proteinExistence type="predicted"/>
<organism evidence="2 3">
    <name type="scientific">Ceratopteris richardii</name>
    <name type="common">Triangle waterfern</name>
    <dbReference type="NCBI Taxonomy" id="49495"/>
    <lineage>
        <taxon>Eukaryota</taxon>
        <taxon>Viridiplantae</taxon>
        <taxon>Streptophyta</taxon>
        <taxon>Embryophyta</taxon>
        <taxon>Tracheophyta</taxon>
        <taxon>Polypodiopsida</taxon>
        <taxon>Polypodiidae</taxon>
        <taxon>Polypodiales</taxon>
        <taxon>Pteridineae</taxon>
        <taxon>Pteridaceae</taxon>
        <taxon>Parkerioideae</taxon>
        <taxon>Ceratopteris</taxon>
    </lineage>
</organism>
<keyword evidence="1" id="KW-1133">Transmembrane helix</keyword>
<dbReference type="Proteomes" id="UP000825935">
    <property type="component" value="Chromosome 25"/>
</dbReference>
<keyword evidence="3" id="KW-1185">Reference proteome</keyword>